<protein>
    <recommendedName>
        <fullName evidence="9">alpha-1,2-Mannosidase</fullName>
        <ecNumber evidence="9">3.2.1.-</ecNumber>
    </recommendedName>
</protein>
<dbReference type="InterPro" id="IPR036026">
    <property type="entry name" value="Seven-hairpin_glycosidases"/>
</dbReference>
<comment type="pathway">
    <text evidence="2">Protein modification; protein glycosylation.</text>
</comment>
<dbReference type="OMA" id="DTCVWAY"/>
<keyword evidence="4 9" id="KW-0378">Hydrolase</keyword>
<dbReference type="Gene3D" id="1.50.10.10">
    <property type="match status" value="1"/>
</dbReference>
<keyword evidence="7" id="KW-0106">Calcium</keyword>
<dbReference type="InterPro" id="IPR001382">
    <property type="entry name" value="Glyco_hydro_47"/>
</dbReference>
<dbReference type="AlphaFoldDB" id="A0A1X0S2T0"/>
<dbReference type="PANTHER" id="PTHR11742:SF103">
    <property type="entry name" value="ENDOPLASMIC RETICULUM MANNOSIDASE MNL2-RELATED"/>
    <property type="match status" value="1"/>
</dbReference>
<dbReference type="SUPFAM" id="SSF48225">
    <property type="entry name" value="Seven-hairpin glycosidases"/>
    <property type="match status" value="1"/>
</dbReference>
<dbReference type="Proteomes" id="UP000242381">
    <property type="component" value="Unassembled WGS sequence"/>
</dbReference>
<evidence type="ECO:0000256" key="3">
    <source>
        <dbReference type="ARBA" id="ARBA00007658"/>
    </source>
</evidence>
<evidence type="ECO:0000256" key="7">
    <source>
        <dbReference type="PIRSR" id="PIRSR601382-2"/>
    </source>
</evidence>
<evidence type="ECO:0000256" key="2">
    <source>
        <dbReference type="ARBA" id="ARBA00004922"/>
    </source>
</evidence>
<reference evidence="10 11" key="1">
    <citation type="journal article" date="2016" name="Proc. Natl. Acad. Sci. U.S.A.">
        <title>Lipid metabolic changes in an early divergent fungus govern the establishment of a mutualistic symbiosis with endobacteria.</title>
        <authorList>
            <person name="Lastovetsky O.A."/>
            <person name="Gaspar M.L."/>
            <person name="Mondo S.J."/>
            <person name="LaButti K.M."/>
            <person name="Sandor L."/>
            <person name="Grigoriev I.V."/>
            <person name="Henry S.A."/>
            <person name="Pawlowska T.E."/>
        </authorList>
    </citation>
    <scope>NUCLEOTIDE SEQUENCE [LARGE SCALE GENOMIC DNA]</scope>
    <source>
        <strain evidence="10 11">ATCC 11559</strain>
    </source>
</reference>
<dbReference type="VEuPathDB" id="FungiDB:BCV72DRAFT_50341"/>
<feature type="active site" evidence="6">
    <location>
        <position position="307"/>
    </location>
</feature>
<evidence type="ECO:0000256" key="1">
    <source>
        <dbReference type="ARBA" id="ARBA00001913"/>
    </source>
</evidence>
<dbReference type="GO" id="GO:0005975">
    <property type="term" value="P:carbohydrate metabolic process"/>
    <property type="evidence" value="ECO:0007669"/>
    <property type="project" value="InterPro"/>
</dbReference>
<evidence type="ECO:0000313" key="11">
    <source>
        <dbReference type="Proteomes" id="UP000242381"/>
    </source>
</evidence>
<comment type="similarity">
    <text evidence="3 9">Belongs to the glycosyl hydrolase 47 family.</text>
</comment>
<dbReference type="GO" id="GO:0005783">
    <property type="term" value="C:endoplasmic reticulum"/>
    <property type="evidence" value="ECO:0007669"/>
    <property type="project" value="TreeGrafter"/>
</dbReference>
<keyword evidence="7" id="KW-0479">Metal-binding</keyword>
<evidence type="ECO:0000256" key="8">
    <source>
        <dbReference type="PIRSR" id="PIRSR601382-3"/>
    </source>
</evidence>
<gene>
    <name evidence="10" type="ORF">BCV71DRAFT_115485</name>
</gene>
<keyword evidence="9 10" id="KW-0326">Glycosidase</keyword>
<accession>A0A1X0S2T0</accession>
<feature type="active site" description="Proton donor" evidence="6">
    <location>
        <position position="173"/>
    </location>
</feature>
<sequence>MAMSRKWKLLLLACFLIIAFGQIWFMVRPLAKDSIIPVQTNKTTTDRPVQPTRKPREQSILNGFGGFASHLPTMQFNFGPEPAEYTKLRERRRRAIKKAFLHGWNGYKKYAFGHDELTPLSNGSNDPFGGWGATMVDSLSTLLVMELDDEVAEVMRRVHKINFKINEDVSVFESIIRYLGGLLSAYDLSDRKYRILLVQAQKLADALLPAFNTPSGLPTHYWNPARNLSTQRDTLLAEAGTVQLEFMMLSQWTQNPIYAKKAQAITDLLDSMGYEHGIHIRGLYPTTLDVDKGRFKDGVSRFGAMGDSAFEYFLKQYILTDGKIPQYGRMYRESINSMKQYMLRQIPGYDMLMLPPFDTRREEADNSMDHLTCFVPGMLAMGSKTFNEPEDMNIAKGLLETCVFMYRTTKTGLSPENWWISDTEKYNPITYNKTKSELEKMRDWWYEDDEIPKELPPIEKRQATIEKGYDVKYKLPKVKKRPSSLFFGDEIYLLRPETLESLFILYRITGDQKYQEYGWEIFEAIEKWCKTGSGYASIRYVDSTGKHNQIDSMESFLLAETFKYLYLLFSPPDVLSLDKFVFNTEAHPFVRRHWNWLSAFEQ</sequence>
<dbReference type="Pfam" id="PF01532">
    <property type="entry name" value="Glyco_hydro_47"/>
    <property type="match status" value="1"/>
</dbReference>
<keyword evidence="5 8" id="KW-1015">Disulfide bond</keyword>
<dbReference type="InterPro" id="IPR012341">
    <property type="entry name" value="6hp_glycosidase-like_sf"/>
</dbReference>
<dbReference type="GO" id="GO:0036503">
    <property type="term" value="P:ERAD pathway"/>
    <property type="evidence" value="ECO:0007669"/>
    <property type="project" value="UniProtKB-ARBA"/>
</dbReference>
<feature type="active site" evidence="6">
    <location>
        <position position="497"/>
    </location>
</feature>
<feature type="disulfide bond" evidence="8">
    <location>
        <begin position="373"/>
        <end position="402"/>
    </location>
</feature>
<dbReference type="GO" id="GO:0004571">
    <property type="term" value="F:mannosyl-oligosaccharide 1,2-alpha-mannosidase activity"/>
    <property type="evidence" value="ECO:0007669"/>
    <property type="project" value="InterPro"/>
</dbReference>
<dbReference type="PRINTS" id="PR00747">
    <property type="entry name" value="GLYHDRLASE47"/>
</dbReference>
<comment type="cofactor">
    <cofactor evidence="1 7">
        <name>Ca(2+)</name>
        <dbReference type="ChEBI" id="CHEBI:29108"/>
    </cofactor>
</comment>
<evidence type="ECO:0000256" key="9">
    <source>
        <dbReference type="RuleBase" id="RU361193"/>
    </source>
</evidence>
<dbReference type="GO" id="GO:0016020">
    <property type="term" value="C:membrane"/>
    <property type="evidence" value="ECO:0007669"/>
    <property type="project" value="InterPro"/>
</dbReference>
<proteinExistence type="inferred from homology"/>
<dbReference type="GO" id="GO:0005509">
    <property type="term" value="F:calcium ion binding"/>
    <property type="evidence" value="ECO:0007669"/>
    <property type="project" value="InterPro"/>
</dbReference>
<dbReference type="PANTHER" id="PTHR11742">
    <property type="entry name" value="MANNOSYL-OLIGOSACCHARIDE ALPHA-1,2-MANNOSIDASE-RELATED"/>
    <property type="match status" value="1"/>
</dbReference>
<name>A0A1X0S2T0_RHIZD</name>
<evidence type="ECO:0000256" key="6">
    <source>
        <dbReference type="PIRSR" id="PIRSR601382-1"/>
    </source>
</evidence>
<evidence type="ECO:0000256" key="4">
    <source>
        <dbReference type="ARBA" id="ARBA00022801"/>
    </source>
</evidence>
<dbReference type="InterPro" id="IPR050749">
    <property type="entry name" value="Glycosyl_Hydrolase_47"/>
</dbReference>
<evidence type="ECO:0000313" key="10">
    <source>
        <dbReference type="EMBL" id="ORE18499.1"/>
    </source>
</evidence>
<evidence type="ECO:0000256" key="5">
    <source>
        <dbReference type="ARBA" id="ARBA00023157"/>
    </source>
</evidence>
<dbReference type="EC" id="3.2.1.-" evidence="9"/>
<feature type="binding site" evidence="7">
    <location>
        <position position="584"/>
    </location>
    <ligand>
        <name>Ca(2+)</name>
        <dbReference type="ChEBI" id="CHEBI:29108"/>
    </ligand>
</feature>
<dbReference type="EMBL" id="KV921329">
    <property type="protein sequence ID" value="ORE18499.1"/>
    <property type="molecule type" value="Genomic_DNA"/>
</dbReference>
<organism evidence="10 11">
    <name type="scientific">Rhizopus microsporus</name>
    <dbReference type="NCBI Taxonomy" id="58291"/>
    <lineage>
        <taxon>Eukaryota</taxon>
        <taxon>Fungi</taxon>
        <taxon>Fungi incertae sedis</taxon>
        <taxon>Mucoromycota</taxon>
        <taxon>Mucoromycotina</taxon>
        <taxon>Mucoromycetes</taxon>
        <taxon>Mucorales</taxon>
        <taxon>Mucorineae</taxon>
        <taxon>Rhizopodaceae</taxon>
        <taxon>Rhizopus</taxon>
    </lineage>
</organism>
<feature type="active site" description="Proton donor" evidence="6">
    <location>
        <position position="416"/>
    </location>
</feature>